<dbReference type="AlphaFoldDB" id="A0A2T0YIH7"/>
<accession>A0A2T0YIH7</accession>
<reference evidence="2 3" key="1">
    <citation type="submission" date="2018-03" db="EMBL/GenBank/DDBJ databases">
        <title>Comparative analysis of microorganisms from saline springs in Andes Mountain Range, Colombia.</title>
        <authorList>
            <person name="Rubin E."/>
        </authorList>
    </citation>
    <scope>NUCLEOTIDE SEQUENCE [LARGE SCALE GENOMIC DNA]</scope>
    <source>
        <strain evidence="2 3">CG 35</strain>
    </source>
</reference>
<dbReference type="Proteomes" id="UP000238217">
    <property type="component" value="Unassembled WGS sequence"/>
</dbReference>
<comment type="caution">
    <text evidence="2">The sequence shown here is derived from an EMBL/GenBank/DDBJ whole genome shotgun (WGS) entry which is preliminary data.</text>
</comment>
<evidence type="ECO:0000259" key="1">
    <source>
        <dbReference type="Pfam" id="PF24837"/>
    </source>
</evidence>
<dbReference type="Pfam" id="PF24837">
    <property type="entry name" value="AMIN-like"/>
    <property type="match status" value="1"/>
</dbReference>
<proteinExistence type="predicted"/>
<dbReference type="InterPro" id="IPR056303">
    <property type="entry name" value="AMIN-like"/>
</dbReference>
<keyword evidence="3" id="KW-1185">Reference proteome</keyword>
<gene>
    <name evidence="2" type="ORF">BCL67_11019</name>
</gene>
<dbReference type="EMBL" id="PVTY01000010">
    <property type="protein sequence ID" value="PRZ14922.1"/>
    <property type="molecule type" value="Genomic_DNA"/>
</dbReference>
<sequence length="45" mass="5166">MVRQIQPGELLGGESQVLISLDQERDFRVQQLDDPVRMVLDIAQE</sequence>
<feature type="domain" description="AMIN-like" evidence="1">
    <location>
        <begin position="2"/>
        <end position="44"/>
    </location>
</feature>
<evidence type="ECO:0000313" key="2">
    <source>
        <dbReference type="EMBL" id="PRZ14922.1"/>
    </source>
</evidence>
<name>A0A2T0YIH7_9MICC</name>
<dbReference type="RefSeq" id="WP_181255961.1">
    <property type="nucleotide sequence ID" value="NZ_PVTY01000010.1"/>
</dbReference>
<evidence type="ECO:0000313" key="3">
    <source>
        <dbReference type="Proteomes" id="UP000238217"/>
    </source>
</evidence>
<protein>
    <recommendedName>
        <fullName evidence="1">AMIN-like domain-containing protein</fullName>
    </recommendedName>
</protein>
<organism evidence="2 3">
    <name type="scientific">Nesterenkonia sandarakina</name>
    <dbReference type="NCBI Taxonomy" id="272918"/>
    <lineage>
        <taxon>Bacteria</taxon>
        <taxon>Bacillati</taxon>
        <taxon>Actinomycetota</taxon>
        <taxon>Actinomycetes</taxon>
        <taxon>Micrococcales</taxon>
        <taxon>Micrococcaceae</taxon>
        <taxon>Nesterenkonia</taxon>
    </lineage>
</organism>